<comment type="caution">
    <text evidence="3">The sequence shown here is derived from an EMBL/GenBank/DDBJ whole genome shotgun (WGS) entry which is preliminary data.</text>
</comment>
<feature type="compositionally biased region" description="Polar residues" evidence="1">
    <location>
        <begin position="143"/>
        <end position="154"/>
    </location>
</feature>
<dbReference type="NCBIfam" id="TIGR02500">
    <property type="entry name" value="type_III_yscD"/>
    <property type="match status" value="1"/>
</dbReference>
<keyword evidence="2" id="KW-1133">Transmembrane helix</keyword>
<organism evidence="3 4">
    <name type="scientific">Yanghanlia caeni</name>
    <dbReference type="NCBI Taxonomy" id="3064283"/>
    <lineage>
        <taxon>Bacteria</taxon>
        <taxon>Pseudomonadati</taxon>
        <taxon>Pseudomonadota</taxon>
        <taxon>Betaproteobacteria</taxon>
        <taxon>Burkholderiales</taxon>
        <taxon>Alcaligenaceae</taxon>
        <taxon>Yanghanlia</taxon>
    </lineage>
</organism>
<keyword evidence="2" id="KW-0812">Transmembrane</keyword>
<feature type="transmembrane region" description="Helical" evidence="2">
    <location>
        <begin position="167"/>
        <end position="187"/>
    </location>
</feature>
<dbReference type="RefSeq" id="WP_347287289.1">
    <property type="nucleotide sequence ID" value="NZ_JAUZQE010000027.1"/>
</dbReference>
<evidence type="ECO:0000313" key="3">
    <source>
        <dbReference type="EMBL" id="MDR4126507.1"/>
    </source>
</evidence>
<evidence type="ECO:0000256" key="1">
    <source>
        <dbReference type="SAM" id="MobiDB-lite"/>
    </source>
</evidence>
<name>A0ABU1D7Z5_9BURK</name>
<feature type="compositionally biased region" description="Low complexity" evidence="1">
    <location>
        <begin position="110"/>
        <end position="133"/>
    </location>
</feature>
<dbReference type="InterPro" id="IPR012843">
    <property type="entry name" value="YscD"/>
</dbReference>
<protein>
    <submittedName>
        <fullName evidence="3">Type III secretion system inner membrane ring subunit SctD</fullName>
    </submittedName>
</protein>
<evidence type="ECO:0000313" key="4">
    <source>
        <dbReference type="Proteomes" id="UP001232156"/>
    </source>
</evidence>
<proteinExistence type="predicted"/>
<accession>A0ABU1D7Z5</accession>
<gene>
    <name evidence="3" type="primary">sctD</name>
    <name evidence="3" type="ORF">Q8947_11000</name>
</gene>
<sequence length="459" mass="48450">MTPMSATLELRVLSGLHRDARCKARHGHLLGADPDCDIVLADEGLPSRSARLILGDSAWGLAAGDDDPGPADAADTPYNQPMPLGPIWLTVARPEDPWPTLPESSPAGIATDSSDSGDTPPAADAPATAAPESPAEHPESTTADSVRSRQTPATGDQAARSRPGRRWIALLGLTLAIMAVMVALALASQRTPPPTTPTRPNPRVAAEQSIPRIQSALDTLGLSSRLRVSLAPGGTTALVSGWVRDAAERDALSAALAQIWPMPAMQISIEAEAVRLAETILQGYSVKYAPRYDGEGRLSILGIAADEAESTAAIDAVRSQLPGMVVMGNAILLAPAVADTLSHELSAAGLSGVTLSWERHRLRTDASELDGAQRETFERILADFNRRFFDVAALPDQEGTTASTVPFGILSVVGGDTPFIVLEDGQKLLVGGTYRNYRLISIEDNQLTFDGPRPAIVLR</sequence>
<dbReference type="EMBL" id="JAUZQE010000027">
    <property type="protein sequence ID" value="MDR4126507.1"/>
    <property type="molecule type" value="Genomic_DNA"/>
</dbReference>
<keyword evidence="4" id="KW-1185">Reference proteome</keyword>
<feature type="region of interest" description="Disordered" evidence="1">
    <location>
        <begin position="93"/>
        <end position="162"/>
    </location>
</feature>
<keyword evidence="2" id="KW-0472">Membrane</keyword>
<dbReference type="Proteomes" id="UP001232156">
    <property type="component" value="Unassembled WGS sequence"/>
</dbReference>
<reference evidence="3 4" key="1">
    <citation type="submission" date="2023-08" db="EMBL/GenBank/DDBJ databases">
        <title>Alcaligenaceae gen. nov., a novel taxon isolated from the sludge of Yixing Pesticide Factory.</title>
        <authorList>
            <person name="Ruan L."/>
        </authorList>
    </citation>
    <scope>NUCLEOTIDE SEQUENCE [LARGE SCALE GENOMIC DNA]</scope>
    <source>
        <strain evidence="3 4">LG-2</strain>
    </source>
</reference>
<evidence type="ECO:0000256" key="2">
    <source>
        <dbReference type="SAM" id="Phobius"/>
    </source>
</evidence>